<dbReference type="SUPFAM" id="SSF49464">
    <property type="entry name" value="Carboxypeptidase regulatory domain-like"/>
    <property type="match status" value="1"/>
</dbReference>
<proteinExistence type="predicted"/>
<name>A0ABU8W9B5_9BURK</name>
<comment type="caution">
    <text evidence="3">The sequence shown here is derived from an EMBL/GenBank/DDBJ whole genome shotgun (WGS) entry which is preliminary data.</text>
</comment>
<accession>A0ABU8W9B5</accession>
<dbReference type="Proteomes" id="UP001363010">
    <property type="component" value="Unassembled WGS sequence"/>
</dbReference>
<dbReference type="InterPro" id="IPR008969">
    <property type="entry name" value="CarboxyPept-like_regulatory"/>
</dbReference>
<evidence type="ECO:0000313" key="3">
    <source>
        <dbReference type="EMBL" id="MEJ8826637.1"/>
    </source>
</evidence>
<dbReference type="Pfam" id="PF14321">
    <property type="entry name" value="DUF4382"/>
    <property type="match status" value="1"/>
</dbReference>
<feature type="signal peptide" evidence="1">
    <location>
        <begin position="1"/>
        <end position="21"/>
    </location>
</feature>
<keyword evidence="1" id="KW-0732">Signal</keyword>
<dbReference type="EMBL" id="JBBKZV010000038">
    <property type="protein sequence ID" value="MEJ8826637.1"/>
    <property type="molecule type" value="Genomic_DNA"/>
</dbReference>
<evidence type="ECO:0000313" key="4">
    <source>
        <dbReference type="Proteomes" id="UP001363010"/>
    </source>
</evidence>
<reference evidence="3 4" key="1">
    <citation type="submission" date="2024-03" db="EMBL/GenBank/DDBJ databases">
        <title>Novel species of the genus Variovorax.</title>
        <authorList>
            <person name="Liu Q."/>
            <person name="Xin Y.-H."/>
        </authorList>
    </citation>
    <scope>NUCLEOTIDE SEQUENCE [LARGE SCALE GENOMIC DNA]</scope>
    <source>
        <strain evidence="3 4">KACC 18501</strain>
    </source>
</reference>
<feature type="domain" description="DUF4382" evidence="2">
    <location>
        <begin position="47"/>
        <end position="200"/>
    </location>
</feature>
<sequence length="406" mass="40472">MKTFACIRAALSAVVLGSLLACGGGGGGGGGSVPVAATPTPTPTAEKGTLRLAMTDAPACGYDAVNVTVTKVRVHQAANAAESEAGWQDLPVDPPARIDLLSLTNGVLLELGQMPLPVGKYTQLRLVLTENSGSTPLANSVIPTGEKEIALKTPSGQQSGLKANANIDVAANQMADFVIDFDACKSVVKAGNSGQYLLKPVLSVVPRLVSGVLGYVDVGVVGPQTSVSLQQNGVIVKATVPDSAGKFVVQPVPAGSYHLVLTAPGHTTAVVTSVPVADQTVTTLNATTSALAVSTSPTATLSGAVSTASSPIEAQVRALQPLSGGPTIVVADRAVDGDTGAYTYAVPVNAPLVAPYVVSPAALVFAPNTAAAGKYVVEASGAGAVKTATSPTLAGGATFATNFTLP</sequence>
<organism evidence="3 4">
    <name type="scientific">Variovorax humicola</name>
    <dbReference type="NCBI Taxonomy" id="1769758"/>
    <lineage>
        <taxon>Bacteria</taxon>
        <taxon>Pseudomonadati</taxon>
        <taxon>Pseudomonadota</taxon>
        <taxon>Betaproteobacteria</taxon>
        <taxon>Burkholderiales</taxon>
        <taxon>Comamonadaceae</taxon>
        <taxon>Variovorax</taxon>
    </lineage>
</organism>
<evidence type="ECO:0000259" key="2">
    <source>
        <dbReference type="Pfam" id="PF14321"/>
    </source>
</evidence>
<dbReference type="PROSITE" id="PS51257">
    <property type="entry name" value="PROKAR_LIPOPROTEIN"/>
    <property type="match status" value="1"/>
</dbReference>
<evidence type="ECO:0000256" key="1">
    <source>
        <dbReference type="SAM" id="SignalP"/>
    </source>
</evidence>
<feature type="chain" id="PRO_5045139700" evidence="1">
    <location>
        <begin position="22"/>
        <end position="406"/>
    </location>
</feature>
<dbReference type="RefSeq" id="WP_340367676.1">
    <property type="nucleotide sequence ID" value="NZ_JBBKZV010000038.1"/>
</dbReference>
<dbReference type="InterPro" id="IPR025491">
    <property type="entry name" value="DUF4382"/>
</dbReference>
<protein>
    <submittedName>
        <fullName evidence="3">DUF4382 domain-containing protein</fullName>
    </submittedName>
</protein>
<keyword evidence="4" id="KW-1185">Reference proteome</keyword>
<gene>
    <name evidence="3" type="ORF">WKW80_32255</name>
</gene>
<dbReference type="Gene3D" id="2.60.40.1120">
    <property type="entry name" value="Carboxypeptidase-like, regulatory domain"/>
    <property type="match status" value="1"/>
</dbReference>